<dbReference type="EMBL" id="LUUI01000170">
    <property type="protein sequence ID" value="OAI09650.1"/>
    <property type="molecule type" value="Genomic_DNA"/>
</dbReference>
<dbReference type="AlphaFoldDB" id="A0A177MXA7"/>
<dbReference type="RefSeq" id="WP_066988259.1">
    <property type="nucleotide sequence ID" value="NZ_LUUI01000170.1"/>
</dbReference>
<accession>A0A177MXA7</accession>
<comment type="caution">
    <text evidence="1">The sequence shown here is derived from an EMBL/GenBank/DDBJ whole genome shotgun (WGS) entry which is preliminary data.</text>
</comment>
<dbReference type="Proteomes" id="UP000078476">
    <property type="component" value="Unassembled WGS sequence"/>
</dbReference>
<gene>
    <name evidence="1" type="ORF">A1359_18725</name>
</gene>
<dbReference type="STRING" id="980561.A1359_18725"/>
<dbReference type="Gene3D" id="1.20.120.330">
    <property type="entry name" value="Nucleotidyltransferases domain 2"/>
    <property type="match status" value="1"/>
</dbReference>
<evidence type="ECO:0000313" key="2">
    <source>
        <dbReference type="Proteomes" id="UP000078476"/>
    </source>
</evidence>
<evidence type="ECO:0008006" key="3">
    <source>
        <dbReference type="Google" id="ProtNLM"/>
    </source>
</evidence>
<protein>
    <recommendedName>
        <fullName evidence="3">DUF86 domain-containing protein</fullName>
    </recommendedName>
</protein>
<dbReference type="OrthoDB" id="6157376at2"/>
<sequence length="186" mass="21332">MDQTILNSEKQHLAELLEAIQRCVYFLDASSSKLTWPLTADLLETQKKDVVLYEAMAAIKERFAKLQDTMGAAMRHACILAGEPSDSFLKVLSFYEKKGVLESVESWQLCRTARNLAAHDYDIEYAEIADHFNALKSLTPLLYICAERFLSYCQEELSILPKQVDFTTEFMLIVKIKQTDESRIHQ</sequence>
<organism evidence="1 2">
    <name type="scientific">Methylomonas lenta</name>
    <dbReference type="NCBI Taxonomy" id="980561"/>
    <lineage>
        <taxon>Bacteria</taxon>
        <taxon>Pseudomonadati</taxon>
        <taxon>Pseudomonadota</taxon>
        <taxon>Gammaproteobacteria</taxon>
        <taxon>Methylococcales</taxon>
        <taxon>Methylococcaceae</taxon>
        <taxon>Methylomonas</taxon>
    </lineage>
</organism>
<keyword evidence="2" id="KW-1185">Reference proteome</keyword>
<name>A0A177MXA7_9GAMM</name>
<reference evidence="1 2" key="1">
    <citation type="submission" date="2016-03" db="EMBL/GenBank/DDBJ databases">
        <authorList>
            <person name="Ploux O."/>
        </authorList>
    </citation>
    <scope>NUCLEOTIDE SEQUENCE [LARGE SCALE GENOMIC DNA]</scope>
    <source>
        <strain evidence="1 2">R-45370</strain>
    </source>
</reference>
<evidence type="ECO:0000313" key="1">
    <source>
        <dbReference type="EMBL" id="OAI09650.1"/>
    </source>
</evidence>
<dbReference type="SUPFAM" id="SSF81593">
    <property type="entry name" value="Nucleotidyltransferase substrate binding subunit/domain"/>
    <property type="match status" value="1"/>
</dbReference>
<proteinExistence type="predicted"/>